<proteinExistence type="predicted"/>
<reference evidence="2" key="1">
    <citation type="journal article" date="2015" name="BMC Genomics">
        <title>Draft genome of a commonly misdiagnosed multidrug resistant pathogen Candida auris.</title>
        <authorList>
            <person name="Chatterjee S."/>
            <person name="Alampalli S.V."/>
            <person name="Nageshan R.K."/>
            <person name="Chettiar S.T."/>
            <person name="Joshi S."/>
            <person name="Tatu U.S."/>
        </authorList>
    </citation>
    <scope>NUCLEOTIDE SEQUENCE [LARGE SCALE GENOMIC DNA]</scope>
    <source>
        <strain evidence="2">6684</strain>
    </source>
</reference>
<organism evidence="1 2">
    <name type="scientific">Candidozyma auris</name>
    <name type="common">Yeast</name>
    <name type="synonym">Candida auris</name>
    <dbReference type="NCBI Taxonomy" id="498019"/>
    <lineage>
        <taxon>Eukaryota</taxon>
        <taxon>Fungi</taxon>
        <taxon>Dikarya</taxon>
        <taxon>Ascomycota</taxon>
        <taxon>Saccharomycotina</taxon>
        <taxon>Pichiomycetes</taxon>
        <taxon>Metschnikowiaceae</taxon>
        <taxon>Candidozyma</taxon>
    </lineage>
</organism>
<gene>
    <name evidence="1" type="ORF">QG37_06366</name>
</gene>
<dbReference type="EMBL" id="LGST01000043">
    <property type="protein sequence ID" value="KND97157.1"/>
    <property type="molecule type" value="Genomic_DNA"/>
</dbReference>
<dbReference type="VEuPathDB" id="FungiDB:QG37_06366"/>
<name>A0A0L0NSL0_CANAR</name>
<comment type="caution">
    <text evidence="1">The sequence shown here is derived from an EMBL/GenBank/DDBJ whole genome shotgun (WGS) entry which is preliminary data.</text>
</comment>
<dbReference type="AlphaFoldDB" id="A0A0L0NSL0"/>
<accession>A0A0L0NSL0</accession>
<dbReference type="Proteomes" id="UP000037122">
    <property type="component" value="Unassembled WGS sequence"/>
</dbReference>
<evidence type="ECO:0000313" key="2">
    <source>
        <dbReference type="Proteomes" id="UP000037122"/>
    </source>
</evidence>
<protein>
    <submittedName>
        <fullName evidence="1">Uncharacterized protein</fullName>
    </submittedName>
</protein>
<sequence length="48" mass="5484">MIFLDLVATWWHKKKAHCADPVSPILKVSANGDIKAAWHNMRIELTLI</sequence>
<evidence type="ECO:0000313" key="1">
    <source>
        <dbReference type="EMBL" id="KND97157.1"/>
    </source>
</evidence>